<dbReference type="InterPro" id="IPR037124">
    <property type="entry name" value="Chaperonin_GroES_sf"/>
</dbReference>
<feature type="compositionally biased region" description="Polar residues" evidence="2">
    <location>
        <begin position="28"/>
        <end position="39"/>
    </location>
</feature>
<dbReference type="GO" id="GO:0044183">
    <property type="term" value="F:protein folding chaperone"/>
    <property type="evidence" value="ECO:0007669"/>
    <property type="project" value="InterPro"/>
</dbReference>
<sequence>MTKKLIVPERFVAQKKINPTPPSISKAFDNNENANPNSKDPSKLGKSALDRLPQPTGYRMLVIPYYVPEKVNGIIIPDKTRDRESFASVVAYVVKVGPDAYKDKDKFPSGAWCSEKDWVLMGRYAGNKFKVDGLELRIINDDNIIASILDPKDISYI</sequence>
<evidence type="ECO:0000256" key="1">
    <source>
        <dbReference type="ARBA" id="ARBA00023186"/>
    </source>
</evidence>
<name>A0A221S2J8_9VIRU</name>
<gene>
    <name evidence="3" type="primary">groES</name>
</gene>
<dbReference type="InterPro" id="IPR011032">
    <property type="entry name" value="GroES-like_sf"/>
</dbReference>
<dbReference type="CDD" id="cd00320">
    <property type="entry name" value="cpn10"/>
    <property type="match status" value="1"/>
</dbReference>
<dbReference type="Pfam" id="PF00166">
    <property type="entry name" value="Cpn10"/>
    <property type="match status" value="1"/>
</dbReference>
<accession>A0A221S2J8</accession>
<proteinExistence type="predicted"/>
<dbReference type="GO" id="GO:0005524">
    <property type="term" value="F:ATP binding"/>
    <property type="evidence" value="ECO:0007669"/>
    <property type="project" value="InterPro"/>
</dbReference>
<reference evidence="3" key="1">
    <citation type="submission" date="2016-03" db="EMBL/GenBank/DDBJ databases">
        <title>Novel chaperonins are prevalent in the virioplankton and link to viral biology and ecology.</title>
        <authorList>
            <person name="Marine R.L."/>
            <person name="Nasko D.J."/>
            <person name="Polson S.W."/>
            <person name="Wommack K.E."/>
        </authorList>
    </citation>
    <scope>NUCLEOTIDE SEQUENCE</scope>
</reference>
<organism evidence="3">
    <name type="scientific">uncultured virus</name>
    <dbReference type="NCBI Taxonomy" id="340016"/>
    <lineage>
        <taxon>Viruses</taxon>
        <taxon>environmental samples</taxon>
    </lineage>
</organism>
<dbReference type="EMBL" id="KU970524">
    <property type="protein sequence ID" value="ASN63118.1"/>
    <property type="molecule type" value="Genomic_DNA"/>
</dbReference>
<keyword evidence="1" id="KW-0143">Chaperone</keyword>
<feature type="region of interest" description="Disordered" evidence="2">
    <location>
        <begin position="16"/>
        <end position="47"/>
    </location>
</feature>
<protein>
    <submittedName>
        <fullName evidence="3">Co-chaperonin GroES</fullName>
    </submittedName>
</protein>
<dbReference type="InterPro" id="IPR020818">
    <property type="entry name" value="Chaperonin_GroES"/>
</dbReference>
<dbReference type="SUPFAM" id="SSF50129">
    <property type="entry name" value="GroES-like"/>
    <property type="match status" value="1"/>
</dbReference>
<dbReference type="Gene3D" id="2.30.33.40">
    <property type="entry name" value="GroES chaperonin"/>
    <property type="match status" value="1"/>
</dbReference>
<evidence type="ECO:0000256" key="2">
    <source>
        <dbReference type="SAM" id="MobiDB-lite"/>
    </source>
</evidence>
<evidence type="ECO:0000313" key="3">
    <source>
        <dbReference type="EMBL" id="ASN63118.1"/>
    </source>
</evidence>